<evidence type="ECO:0000313" key="3">
    <source>
        <dbReference type="Proteomes" id="UP000265618"/>
    </source>
</evidence>
<organism evidence="2 3">
    <name type="scientific">Kipferlia bialata</name>
    <dbReference type="NCBI Taxonomy" id="797122"/>
    <lineage>
        <taxon>Eukaryota</taxon>
        <taxon>Metamonada</taxon>
        <taxon>Carpediemonas-like organisms</taxon>
        <taxon>Kipferlia</taxon>
    </lineage>
</organism>
<gene>
    <name evidence="2" type="ORF">KIPB_016357</name>
</gene>
<dbReference type="Proteomes" id="UP000265618">
    <property type="component" value="Unassembled WGS sequence"/>
</dbReference>
<keyword evidence="3" id="KW-1185">Reference proteome</keyword>
<dbReference type="AlphaFoldDB" id="A0A9K3GRJ0"/>
<dbReference type="EMBL" id="BDIP01009924">
    <property type="protein sequence ID" value="GIQ92533.1"/>
    <property type="molecule type" value="Genomic_DNA"/>
</dbReference>
<proteinExistence type="predicted"/>
<evidence type="ECO:0000313" key="2">
    <source>
        <dbReference type="EMBL" id="GIQ92533.1"/>
    </source>
</evidence>
<comment type="caution">
    <text evidence="2">The sequence shown here is derived from an EMBL/GenBank/DDBJ whole genome shotgun (WGS) entry which is preliminary data.</text>
</comment>
<feature type="non-terminal residue" evidence="2">
    <location>
        <position position="1"/>
    </location>
</feature>
<feature type="compositionally biased region" description="Low complexity" evidence="1">
    <location>
        <begin position="1"/>
        <end position="44"/>
    </location>
</feature>
<feature type="region of interest" description="Disordered" evidence="1">
    <location>
        <begin position="1"/>
        <end position="54"/>
    </location>
</feature>
<reference evidence="2 3" key="1">
    <citation type="journal article" date="2018" name="PLoS ONE">
        <title>The draft genome of Kipferlia bialata reveals reductive genome evolution in fornicate parasites.</title>
        <authorList>
            <person name="Tanifuji G."/>
            <person name="Takabayashi S."/>
            <person name="Kume K."/>
            <person name="Takagi M."/>
            <person name="Nakayama T."/>
            <person name="Kamikawa R."/>
            <person name="Inagaki Y."/>
            <person name="Hashimoto T."/>
        </authorList>
    </citation>
    <scope>NUCLEOTIDE SEQUENCE [LARGE SCALE GENOMIC DNA]</scope>
    <source>
        <strain evidence="2">NY0173</strain>
    </source>
</reference>
<protein>
    <submittedName>
        <fullName evidence="2">Uncharacterized protein</fullName>
    </submittedName>
</protein>
<name>A0A9K3GRJ0_9EUKA</name>
<sequence length="102" mass="11409">GQPQGQYPPQGQPHGQYPPQGQPHGQYPPQGQPHGQYPPQGRPGMSPQMGPVYPNDRQLAKELLRDLKEASFESDRMMVMTQYTGAKQWKLTCAQIDLVSHT</sequence>
<accession>A0A9K3GRJ0</accession>
<evidence type="ECO:0000256" key="1">
    <source>
        <dbReference type="SAM" id="MobiDB-lite"/>
    </source>
</evidence>